<comment type="caution">
    <text evidence="2">The sequence shown here is derived from an EMBL/GenBank/DDBJ whole genome shotgun (WGS) entry which is preliminary data.</text>
</comment>
<dbReference type="AlphaFoldDB" id="A0A7C3WL70"/>
<proteinExistence type="predicted"/>
<dbReference type="EMBL" id="DTIB01000030">
    <property type="protein sequence ID" value="HGB24681.1"/>
    <property type="molecule type" value="Genomic_DNA"/>
</dbReference>
<sequence>MERDAVKVDRSPRLLRMVVRKLLAKAPSALSYNAVAGELGVSHNTVHDYVRLLEDMFLVGVAYLLEGGRVAYRREKKIFFRDPFAARAFAEVLGVELQRGALLEWVVQEHLLRRFGQVFFYRDGYEVDAVAGGLRVEVKSGKPHRRYPRGTLVLAEEDLPGFLLELYAGQK</sequence>
<dbReference type="InterPro" id="IPR025420">
    <property type="entry name" value="DUF4143"/>
</dbReference>
<accession>A0A7C3WL70</accession>
<keyword evidence="2" id="KW-0067">ATP-binding</keyword>
<dbReference type="PANTHER" id="PTHR33295:SF18">
    <property type="entry name" value="AAA+ ATPASE DOMAIN-CONTAINING PROTEIN"/>
    <property type="match status" value="1"/>
</dbReference>
<dbReference type="PANTHER" id="PTHR33295">
    <property type="entry name" value="ATPASE"/>
    <property type="match status" value="1"/>
</dbReference>
<dbReference type="GO" id="GO:0005524">
    <property type="term" value="F:ATP binding"/>
    <property type="evidence" value="ECO:0007669"/>
    <property type="project" value="UniProtKB-KW"/>
</dbReference>
<name>A0A7C3WL70_THEPE</name>
<keyword evidence="2" id="KW-0547">Nucleotide-binding</keyword>
<organism evidence="2">
    <name type="scientific">Thermofilum pendens</name>
    <dbReference type="NCBI Taxonomy" id="2269"/>
    <lineage>
        <taxon>Archaea</taxon>
        <taxon>Thermoproteota</taxon>
        <taxon>Thermoprotei</taxon>
        <taxon>Thermofilales</taxon>
        <taxon>Thermofilaceae</taxon>
        <taxon>Thermofilum</taxon>
    </lineage>
</organism>
<evidence type="ECO:0000313" key="2">
    <source>
        <dbReference type="EMBL" id="HGB24681.1"/>
    </source>
</evidence>
<reference evidence="2" key="1">
    <citation type="journal article" date="2020" name="mSystems">
        <title>Genome- and Community-Level Interaction Insights into Carbon Utilization and Element Cycling Functions of Hydrothermarchaeota in Hydrothermal Sediment.</title>
        <authorList>
            <person name="Zhou Z."/>
            <person name="Liu Y."/>
            <person name="Xu W."/>
            <person name="Pan J."/>
            <person name="Luo Z.H."/>
            <person name="Li M."/>
        </authorList>
    </citation>
    <scope>NUCLEOTIDE SEQUENCE [LARGE SCALE GENOMIC DNA]</scope>
    <source>
        <strain evidence="2">SpSt-8</strain>
    </source>
</reference>
<gene>
    <name evidence="2" type="ORF">ENV88_01240</name>
</gene>
<dbReference type="Pfam" id="PF13635">
    <property type="entry name" value="DUF4143"/>
    <property type="match status" value="1"/>
</dbReference>
<feature type="domain" description="DUF4143" evidence="1">
    <location>
        <begin position="3"/>
        <end position="140"/>
    </location>
</feature>
<protein>
    <submittedName>
        <fullName evidence="2">ATP-binding protein</fullName>
    </submittedName>
</protein>
<evidence type="ECO:0000259" key="1">
    <source>
        <dbReference type="Pfam" id="PF13635"/>
    </source>
</evidence>